<reference evidence="3" key="1">
    <citation type="journal article" date="2014" name="Int. J. Syst. Evol. Microbiol.">
        <title>Complete genome sequence of Corynebacterium casei LMG S-19264T (=DSM 44701T), isolated from a smear-ripened cheese.</title>
        <authorList>
            <consortium name="US DOE Joint Genome Institute (JGI-PGF)"/>
            <person name="Walter F."/>
            <person name="Albersmeier A."/>
            <person name="Kalinowski J."/>
            <person name="Ruckert C."/>
        </authorList>
    </citation>
    <scope>NUCLEOTIDE SEQUENCE</scope>
    <source>
        <strain evidence="3">JCM 3313</strain>
    </source>
</reference>
<dbReference type="AlphaFoldDB" id="A0A918ARY3"/>
<dbReference type="Gene3D" id="3.40.50.1110">
    <property type="entry name" value="SGNH hydrolase"/>
    <property type="match status" value="1"/>
</dbReference>
<protein>
    <recommendedName>
        <fullName evidence="2">SGNH hydrolase-type esterase domain-containing protein</fullName>
    </recommendedName>
</protein>
<keyword evidence="1" id="KW-0732">Signal</keyword>
<reference evidence="3" key="2">
    <citation type="submission" date="2020-09" db="EMBL/GenBank/DDBJ databases">
        <authorList>
            <person name="Sun Q."/>
            <person name="Ohkuma M."/>
        </authorList>
    </citation>
    <scope>NUCLEOTIDE SEQUENCE</scope>
    <source>
        <strain evidence="3">JCM 3313</strain>
    </source>
</reference>
<feature type="signal peptide" evidence="1">
    <location>
        <begin position="1"/>
        <end position="18"/>
    </location>
</feature>
<dbReference type="EMBL" id="BMRG01000015">
    <property type="protein sequence ID" value="GGP75183.1"/>
    <property type="molecule type" value="Genomic_DNA"/>
</dbReference>
<evidence type="ECO:0000313" key="4">
    <source>
        <dbReference type="Proteomes" id="UP000639606"/>
    </source>
</evidence>
<sequence length="235" mass="24766">MKHLLTRLIALVALTAGAALPTTITATAAHAETAAAVRVMPLGDSITDGFNVPGGYRVDLWQKLVGGGYSIDFVGSMANGPGSLGDRDHEGHSGWTIAQIDSNITNWLRTHNPQTILLHIGTNDMYGGNPGGAPSRLSTLIDRITTQAPEAHLFVATIVPLSFADSTVRTFNAAIRPIVQAKADAGKRVHLVDMYSALTTADLADGVHPNARGYSKMATTWYDALRSVPGSISAP</sequence>
<dbReference type="InterPro" id="IPR051532">
    <property type="entry name" value="Ester_Hydrolysis_Enzymes"/>
</dbReference>
<evidence type="ECO:0000256" key="1">
    <source>
        <dbReference type="SAM" id="SignalP"/>
    </source>
</evidence>
<dbReference type="CDD" id="cd01833">
    <property type="entry name" value="XynB_like"/>
    <property type="match status" value="1"/>
</dbReference>
<comment type="caution">
    <text evidence="3">The sequence shown here is derived from an EMBL/GenBank/DDBJ whole genome shotgun (WGS) entry which is preliminary data.</text>
</comment>
<dbReference type="InterPro" id="IPR036514">
    <property type="entry name" value="SGNH_hydro_sf"/>
</dbReference>
<dbReference type="SUPFAM" id="SSF52266">
    <property type="entry name" value="SGNH hydrolase"/>
    <property type="match status" value="1"/>
</dbReference>
<dbReference type="PANTHER" id="PTHR30383:SF5">
    <property type="entry name" value="SGNH HYDROLASE-TYPE ESTERASE DOMAIN-CONTAINING PROTEIN"/>
    <property type="match status" value="1"/>
</dbReference>
<evidence type="ECO:0000313" key="3">
    <source>
        <dbReference type="EMBL" id="GGP75183.1"/>
    </source>
</evidence>
<dbReference type="PANTHER" id="PTHR30383">
    <property type="entry name" value="THIOESTERASE 1/PROTEASE 1/LYSOPHOSPHOLIPASE L1"/>
    <property type="match status" value="1"/>
</dbReference>
<dbReference type="Proteomes" id="UP000639606">
    <property type="component" value="Unassembled WGS sequence"/>
</dbReference>
<feature type="chain" id="PRO_5039176103" description="SGNH hydrolase-type esterase domain-containing protein" evidence="1">
    <location>
        <begin position="19"/>
        <end position="235"/>
    </location>
</feature>
<feature type="domain" description="SGNH hydrolase-type esterase" evidence="2">
    <location>
        <begin position="42"/>
        <end position="214"/>
    </location>
</feature>
<accession>A0A918ARY3</accession>
<name>A0A918ARY3_9PSEU</name>
<organism evidence="3 4">
    <name type="scientific">Saccharothrix coeruleofusca</name>
    <dbReference type="NCBI Taxonomy" id="33919"/>
    <lineage>
        <taxon>Bacteria</taxon>
        <taxon>Bacillati</taxon>
        <taxon>Actinomycetota</taxon>
        <taxon>Actinomycetes</taxon>
        <taxon>Pseudonocardiales</taxon>
        <taxon>Pseudonocardiaceae</taxon>
        <taxon>Saccharothrix</taxon>
    </lineage>
</organism>
<evidence type="ECO:0000259" key="2">
    <source>
        <dbReference type="Pfam" id="PF13472"/>
    </source>
</evidence>
<dbReference type="Pfam" id="PF13472">
    <property type="entry name" value="Lipase_GDSL_2"/>
    <property type="match status" value="1"/>
</dbReference>
<dbReference type="InterPro" id="IPR013830">
    <property type="entry name" value="SGNH_hydro"/>
</dbReference>
<keyword evidence="4" id="KW-1185">Reference proteome</keyword>
<gene>
    <name evidence="3" type="ORF">GCM10010185_56000</name>
</gene>
<proteinExistence type="predicted"/>
<dbReference type="GO" id="GO:0004622">
    <property type="term" value="F:phosphatidylcholine lysophospholipase activity"/>
    <property type="evidence" value="ECO:0007669"/>
    <property type="project" value="TreeGrafter"/>
</dbReference>